<dbReference type="Proteomes" id="UP001642540">
    <property type="component" value="Unassembled WGS sequence"/>
</dbReference>
<keyword evidence="3 4" id="KW-0472">Membrane</keyword>
<evidence type="ECO:0000256" key="3">
    <source>
        <dbReference type="ARBA" id="ARBA00023136"/>
    </source>
</evidence>
<organism evidence="6 7">
    <name type="scientific">Orchesella dallaii</name>
    <dbReference type="NCBI Taxonomy" id="48710"/>
    <lineage>
        <taxon>Eukaryota</taxon>
        <taxon>Metazoa</taxon>
        <taxon>Ecdysozoa</taxon>
        <taxon>Arthropoda</taxon>
        <taxon>Hexapoda</taxon>
        <taxon>Collembola</taxon>
        <taxon>Entomobryomorpha</taxon>
        <taxon>Entomobryoidea</taxon>
        <taxon>Orchesellidae</taxon>
        <taxon>Orchesellinae</taxon>
        <taxon>Orchesella</taxon>
    </lineage>
</organism>
<proteinExistence type="predicted"/>
<reference evidence="6 7" key="1">
    <citation type="submission" date="2024-08" db="EMBL/GenBank/DDBJ databases">
        <authorList>
            <person name="Cucini C."/>
            <person name="Frati F."/>
        </authorList>
    </citation>
    <scope>NUCLEOTIDE SEQUENCE [LARGE SCALE GENOMIC DNA]</scope>
</reference>
<dbReference type="Gene3D" id="2.70.170.10">
    <property type="entry name" value="Neurotransmitter-gated ion-channel ligand-binding domain"/>
    <property type="match status" value="1"/>
</dbReference>
<feature type="transmembrane region" description="Helical" evidence="4">
    <location>
        <begin position="174"/>
        <end position="191"/>
    </location>
</feature>
<dbReference type="Pfam" id="PF02931">
    <property type="entry name" value="Neur_chan_LBD"/>
    <property type="match status" value="1"/>
</dbReference>
<dbReference type="InterPro" id="IPR038050">
    <property type="entry name" value="Neuro_actylchol_rec"/>
</dbReference>
<keyword evidence="4" id="KW-0812">Transmembrane</keyword>
<comment type="subcellular location">
    <subcellularLocation>
        <location evidence="1">Membrane</location>
        <topology evidence="1">Multi-pass membrane protein</topology>
    </subcellularLocation>
</comment>
<sequence>MFLRHIWKDERLAFDPNEVNGTEMFLLDSDTVNKHLWIPDTFIANQRETKSHEFAGPSQFTRIHYNGTVVRSVQMTTTISCVLYLRWFPFDQNICSMDFESYGYTMKDVLLKWDVDEKNEPKIFLSKQATQSVRHTITAFRGRDHDVGLFSGRFSQAAFSVYFKRLSFRYLLDVYFPATAIPVVAFISLCVGPLHFRVLMSTICMAMMVVYAAILMLLTPKVDYKTALDFYVFNSSVTVFNVVLVNFLMYHLLKPKANAIRMHQMNGSRDEGKGILVEEDGGEDPTPVSSTAPRFPNKAYELLYKFCEKSYLTMPLFFIIFNLIYWPVVLIASSGTPEDFVTVESRNWY</sequence>
<accession>A0ABP1QYE5</accession>
<dbReference type="InterPro" id="IPR018000">
    <property type="entry name" value="Neurotransmitter_ion_chnl_CS"/>
</dbReference>
<dbReference type="CDD" id="cd18987">
    <property type="entry name" value="LGIC_ECD_anion"/>
    <property type="match status" value="1"/>
</dbReference>
<dbReference type="InterPro" id="IPR036734">
    <property type="entry name" value="Neur_chan_lig-bd_sf"/>
</dbReference>
<evidence type="ECO:0000313" key="6">
    <source>
        <dbReference type="EMBL" id="CAL8110831.1"/>
    </source>
</evidence>
<dbReference type="PANTHER" id="PTHR18945">
    <property type="entry name" value="NEUROTRANSMITTER GATED ION CHANNEL"/>
    <property type="match status" value="1"/>
</dbReference>
<gene>
    <name evidence="6" type="ORF">ODALV1_LOCUS14468</name>
</gene>
<evidence type="ECO:0000259" key="5">
    <source>
        <dbReference type="Pfam" id="PF02931"/>
    </source>
</evidence>
<evidence type="ECO:0000256" key="2">
    <source>
        <dbReference type="ARBA" id="ARBA00022729"/>
    </source>
</evidence>
<name>A0ABP1QYE5_9HEXA</name>
<dbReference type="EMBL" id="CAXLJM020000046">
    <property type="protein sequence ID" value="CAL8110831.1"/>
    <property type="molecule type" value="Genomic_DNA"/>
</dbReference>
<dbReference type="InterPro" id="IPR006028">
    <property type="entry name" value="GABAA/Glycine_rcpt"/>
</dbReference>
<evidence type="ECO:0000313" key="7">
    <source>
        <dbReference type="Proteomes" id="UP001642540"/>
    </source>
</evidence>
<dbReference type="PROSITE" id="PS00236">
    <property type="entry name" value="NEUROTR_ION_CHANNEL"/>
    <property type="match status" value="1"/>
</dbReference>
<keyword evidence="7" id="KW-1185">Reference proteome</keyword>
<comment type="caution">
    <text evidence="6">The sequence shown here is derived from an EMBL/GenBank/DDBJ whole genome shotgun (WGS) entry which is preliminary data.</text>
</comment>
<dbReference type="InterPro" id="IPR006202">
    <property type="entry name" value="Neur_chan_lig-bd"/>
</dbReference>
<protein>
    <recommendedName>
        <fullName evidence="5">Neurotransmitter-gated ion-channel ligand-binding domain-containing protein</fullName>
    </recommendedName>
</protein>
<keyword evidence="4" id="KW-1133">Transmembrane helix</keyword>
<keyword evidence="2" id="KW-0732">Signal</keyword>
<evidence type="ECO:0000256" key="1">
    <source>
        <dbReference type="ARBA" id="ARBA00004141"/>
    </source>
</evidence>
<dbReference type="SUPFAM" id="SSF63712">
    <property type="entry name" value="Nicotinic receptor ligand binding domain-like"/>
    <property type="match status" value="1"/>
</dbReference>
<evidence type="ECO:0000256" key="4">
    <source>
        <dbReference type="SAM" id="Phobius"/>
    </source>
</evidence>
<feature type="transmembrane region" description="Helical" evidence="4">
    <location>
        <begin position="311"/>
        <end position="332"/>
    </location>
</feature>
<feature type="transmembrane region" description="Helical" evidence="4">
    <location>
        <begin position="230"/>
        <end position="253"/>
    </location>
</feature>
<dbReference type="Gene3D" id="1.20.58.390">
    <property type="entry name" value="Neurotransmitter-gated ion-channel transmembrane domain"/>
    <property type="match status" value="1"/>
</dbReference>
<feature type="transmembrane region" description="Helical" evidence="4">
    <location>
        <begin position="198"/>
        <end position="218"/>
    </location>
</feature>
<feature type="domain" description="Neurotransmitter-gated ion-channel ligand-binding" evidence="5">
    <location>
        <begin position="1"/>
        <end position="165"/>
    </location>
</feature>
<dbReference type="PRINTS" id="PR00253">
    <property type="entry name" value="GABAARECEPTR"/>
</dbReference>
<dbReference type="InterPro" id="IPR006201">
    <property type="entry name" value="Neur_channel"/>
</dbReference>